<name>A0AA37QGN7_9BACT</name>
<keyword evidence="3" id="KW-1185">Reference proteome</keyword>
<evidence type="ECO:0000259" key="1">
    <source>
        <dbReference type="PROSITE" id="PS50851"/>
    </source>
</evidence>
<sequence length="210" mass="21290">MPPASSDELSALAPDDADAALADAEELLVVQVGERTYALPAAQVREVARAAPVTPLPGPASWIRGLAAVRGALLPVGDLRRRASHGVASEDALTGRDAWMAVVDDGRRGAALVGLRVRGVALAQRTADDAAVLATLDAAGLPVRGDARLMGDDRRAAGAGLVRLARGSRARGPASRAPAAGAASEPATQSALVARLDVTALLDDLYDDGG</sequence>
<dbReference type="GO" id="GO:0007165">
    <property type="term" value="P:signal transduction"/>
    <property type="evidence" value="ECO:0007669"/>
    <property type="project" value="InterPro"/>
</dbReference>
<dbReference type="SMART" id="SM00260">
    <property type="entry name" value="CheW"/>
    <property type="match status" value="1"/>
</dbReference>
<dbReference type="PROSITE" id="PS50851">
    <property type="entry name" value="CHEW"/>
    <property type="match status" value="1"/>
</dbReference>
<dbReference type="InterPro" id="IPR036061">
    <property type="entry name" value="CheW-like_dom_sf"/>
</dbReference>
<proteinExistence type="predicted"/>
<feature type="domain" description="CheW-like" evidence="1">
    <location>
        <begin position="24"/>
        <end position="207"/>
    </location>
</feature>
<reference evidence="2" key="1">
    <citation type="submission" date="2022-08" db="EMBL/GenBank/DDBJ databases">
        <title>Draft genome sequencing of Roseisolibacter agri AW1220.</title>
        <authorList>
            <person name="Tobiishi Y."/>
            <person name="Tonouchi A."/>
        </authorList>
    </citation>
    <scope>NUCLEOTIDE SEQUENCE</scope>
    <source>
        <strain evidence="2">AW1220</strain>
    </source>
</reference>
<evidence type="ECO:0000313" key="3">
    <source>
        <dbReference type="Proteomes" id="UP001161325"/>
    </source>
</evidence>
<dbReference type="EMBL" id="BRXS01000004">
    <property type="protein sequence ID" value="GLC26463.1"/>
    <property type="molecule type" value="Genomic_DNA"/>
</dbReference>
<dbReference type="GO" id="GO:0006935">
    <property type="term" value="P:chemotaxis"/>
    <property type="evidence" value="ECO:0007669"/>
    <property type="project" value="InterPro"/>
</dbReference>
<dbReference type="InterPro" id="IPR002545">
    <property type="entry name" value="CheW-lke_dom"/>
</dbReference>
<dbReference type="RefSeq" id="WP_284350913.1">
    <property type="nucleotide sequence ID" value="NZ_BRXS01000004.1"/>
</dbReference>
<gene>
    <name evidence="2" type="ORF">rosag_29760</name>
</gene>
<dbReference type="Gene3D" id="2.40.50.180">
    <property type="entry name" value="CheA-289, Domain 4"/>
    <property type="match status" value="1"/>
</dbReference>
<dbReference type="AlphaFoldDB" id="A0AA37QGN7"/>
<protein>
    <recommendedName>
        <fullName evidence="1">CheW-like domain-containing protein</fullName>
    </recommendedName>
</protein>
<comment type="caution">
    <text evidence="2">The sequence shown here is derived from an EMBL/GenBank/DDBJ whole genome shotgun (WGS) entry which is preliminary data.</text>
</comment>
<evidence type="ECO:0000313" key="2">
    <source>
        <dbReference type="EMBL" id="GLC26463.1"/>
    </source>
</evidence>
<dbReference type="SUPFAM" id="SSF50341">
    <property type="entry name" value="CheW-like"/>
    <property type="match status" value="1"/>
</dbReference>
<organism evidence="2 3">
    <name type="scientific">Roseisolibacter agri</name>
    <dbReference type="NCBI Taxonomy" id="2014610"/>
    <lineage>
        <taxon>Bacteria</taxon>
        <taxon>Pseudomonadati</taxon>
        <taxon>Gemmatimonadota</taxon>
        <taxon>Gemmatimonadia</taxon>
        <taxon>Gemmatimonadales</taxon>
        <taxon>Gemmatimonadaceae</taxon>
        <taxon>Roseisolibacter</taxon>
    </lineage>
</organism>
<accession>A0AA37QGN7</accession>
<dbReference type="Proteomes" id="UP001161325">
    <property type="component" value="Unassembled WGS sequence"/>
</dbReference>
<dbReference type="Pfam" id="PF01584">
    <property type="entry name" value="CheW"/>
    <property type="match status" value="1"/>
</dbReference>